<evidence type="ECO:0000256" key="3">
    <source>
        <dbReference type="ARBA" id="ARBA00007769"/>
    </source>
</evidence>
<gene>
    <name evidence="10" type="ORF">UCRNP2_4570</name>
</gene>
<comment type="cofactor">
    <cofactor evidence="1">
        <name>Mn(2+)</name>
        <dbReference type="ChEBI" id="CHEBI:29035"/>
    </cofactor>
</comment>
<dbReference type="AlphaFoldDB" id="R1GRQ0"/>
<dbReference type="Gene3D" id="3.40.50.720">
    <property type="entry name" value="NAD(P)-binding Rossmann-like Domain"/>
    <property type="match status" value="1"/>
</dbReference>
<dbReference type="GO" id="GO:0000287">
    <property type="term" value="F:magnesium ion binding"/>
    <property type="evidence" value="ECO:0007669"/>
    <property type="project" value="InterPro"/>
</dbReference>
<dbReference type="SMART" id="SM01329">
    <property type="entry name" value="Iso_dh"/>
    <property type="match status" value="1"/>
</dbReference>
<keyword evidence="4" id="KW-0479">Metal-binding</keyword>
<keyword evidence="7" id="KW-0520">NAD</keyword>
<dbReference type="eggNOG" id="KOG0725">
    <property type="taxonomic scope" value="Eukaryota"/>
</dbReference>
<dbReference type="eggNOG" id="KOG0785">
    <property type="taxonomic scope" value="Eukaryota"/>
</dbReference>
<accession>R1GRQ0</accession>
<evidence type="ECO:0000256" key="5">
    <source>
        <dbReference type="ARBA" id="ARBA00022842"/>
    </source>
</evidence>
<dbReference type="Proteomes" id="UP000013521">
    <property type="component" value="Unassembled WGS sequence"/>
</dbReference>
<dbReference type="Pfam" id="PF00180">
    <property type="entry name" value="Iso_dh"/>
    <property type="match status" value="1"/>
</dbReference>
<evidence type="ECO:0000256" key="1">
    <source>
        <dbReference type="ARBA" id="ARBA00001936"/>
    </source>
</evidence>
<keyword evidence="6" id="KW-0560">Oxidoreductase</keyword>
<protein>
    <submittedName>
        <fullName evidence="10">Putative tartrate protein</fullName>
    </submittedName>
</protein>
<evidence type="ECO:0000259" key="9">
    <source>
        <dbReference type="SMART" id="SM01329"/>
    </source>
</evidence>
<dbReference type="CDD" id="cd05233">
    <property type="entry name" value="SDR_c"/>
    <property type="match status" value="1"/>
</dbReference>
<dbReference type="PRINTS" id="PR00081">
    <property type="entry name" value="GDHRDH"/>
</dbReference>
<sequence>MAELKAENAFSIPGRVAVITGGAGGLGTSVARCFLTNGASVTLVDVSAPALRTAESALLRLKADLNLAGTVRTVQGDLSTADGVSGIAAAITSTHDEVDILVHCAGIRILNPTTFEPGEPLSALAAATQSLAWEDMEKSFRINVMAQYYLTAALLGLLGAAAKKNGGRDGRGCVICFSSAAGRHNAQFVPAYQISKAAVDHLVRIMAAEFADHYIRVNAIAPGIFPSGMCSIDENDPNSNLKLAFDMPARRPATLPSQTTYKIASIPADGIGPEVVEAGVEVLKALAETLGSFKLDFTHFDWSSDTYKKTDVPDHISLWGLRLAICQTFQQYANVRPTKVFRGTESPLRRCNVGDLDWVILRENSEGEYAGQGGRSHRGRPWETATEVSIFTRHGVERLMRFAFETAQSRPRKLLTVVTKSNAQRHGMVLWDEVAREVAKDFPDVTVDKMLVDAMTTRMVLKPESIDTIVATNLHADILSDLAAALAGSIGIAPTSNLDPTRENPSMFEPIHGSAFDITGKGIANPVGTFWTAAEMLAWLGEKDASAKLLEAVENVCESGVVTADLGGKATTKEVTAAVVEEIKKTLKPAK</sequence>
<name>R1GRQ0_BOTPV</name>
<keyword evidence="5" id="KW-0460">Magnesium</keyword>
<evidence type="ECO:0000256" key="6">
    <source>
        <dbReference type="ARBA" id="ARBA00023002"/>
    </source>
</evidence>
<dbReference type="PANTHER" id="PTHR43275">
    <property type="entry name" value="D-MALATE DEHYDROGENASE [DECARBOXYLATING]"/>
    <property type="match status" value="1"/>
</dbReference>
<evidence type="ECO:0000256" key="7">
    <source>
        <dbReference type="ARBA" id="ARBA00023027"/>
    </source>
</evidence>
<organism evidence="10 11">
    <name type="scientific">Botryosphaeria parva (strain UCR-NP2)</name>
    <name type="common">Grapevine canker fungus</name>
    <name type="synonym">Neofusicoccum parvum</name>
    <dbReference type="NCBI Taxonomy" id="1287680"/>
    <lineage>
        <taxon>Eukaryota</taxon>
        <taxon>Fungi</taxon>
        <taxon>Dikarya</taxon>
        <taxon>Ascomycota</taxon>
        <taxon>Pezizomycotina</taxon>
        <taxon>Dothideomycetes</taxon>
        <taxon>Dothideomycetes incertae sedis</taxon>
        <taxon>Botryosphaeriales</taxon>
        <taxon>Botryosphaeriaceae</taxon>
        <taxon>Neofusicoccum</taxon>
    </lineage>
</organism>
<dbReference type="SUPFAM" id="SSF51735">
    <property type="entry name" value="NAD(P)-binding Rossmann-fold domains"/>
    <property type="match status" value="1"/>
</dbReference>
<dbReference type="HOGENOM" id="CLU_461497_0_0_1"/>
<dbReference type="InterPro" id="IPR024084">
    <property type="entry name" value="IsoPropMal-DH-like_dom"/>
</dbReference>
<evidence type="ECO:0000313" key="11">
    <source>
        <dbReference type="Proteomes" id="UP000013521"/>
    </source>
</evidence>
<keyword evidence="8" id="KW-0464">Manganese</keyword>
<dbReference type="Pfam" id="PF00106">
    <property type="entry name" value="adh_short"/>
    <property type="match status" value="1"/>
</dbReference>
<dbReference type="PROSITE" id="PS00470">
    <property type="entry name" value="IDH_IMDH"/>
    <property type="match status" value="1"/>
</dbReference>
<comment type="similarity">
    <text evidence="3">Belongs to the isocitrate and isopropylmalate dehydrogenases family.</text>
</comment>
<reference evidence="11" key="1">
    <citation type="journal article" date="2013" name="Genome Announc.">
        <title>Draft genome sequence of Neofusicoccum parvum isolate UCR-NP2, a fungal vascular pathogen associated with grapevine cankers.</title>
        <authorList>
            <person name="Blanco-Ulate B."/>
            <person name="Rolshausen P."/>
            <person name="Cantu D."/>
        </authorList>
    </citation>
    <scope>NUCLEOTIDE SEQUENCE [LARGE SCALE GENOMIC DNA]</scope>
    <source>
        <strain evidence="11">UCR-NP2</strain>
    </source>
</reference>
<proteinExistence type="inferred from homology"/>
<evidence type="ECO:0000256" key="4">
    <source>
        <dbReference type="ARBA" id="ARBA00022723"/>
    </source>
</evidence>
<dbReference type="InterPro" id="IPR050501">
    <property type="entry name" value="ICDH/IPMDH"/>
</dbReference>
<evidence type="ECO:0000313" key="10">
    <source>
        <dbReference type="EMBL" id="EOD48679.1"/>
    </source>
</evidence>
<dbReference type="InterPro" id="IPR019818">
    <property type="entry name" value="IsoCit/isopropylmalate_DH_CS"/>
</dbReference>
<dbReference type="PANTHER" id="PTHR43275:SF1">
    <property type="entry name" value="D-MALATE DEHYDROGENASE [DECARBOXYLATING]"/>
    <property type="match status" value="1"/>
</dbReference>
<dbReference type="GO" id="GO:0051287">
    <property type="term" value="F:NAD binding"/>
    <property type="evidence" value="ECO:0007669"/>
    <property type="project" value="InterPro"/>
</dbReference>
<evidence type="ECO:0000256" key="2">
    <source>
        <dbReference type="ARBA" id="ARBA00001946"/>
    </source>
</evidence>
<dbReference type="InterPro" id="IPR002347">
    <property type="entry name" value="SDR_fam"/>
</dbReference>
<evidence type="ECO:0000256" key="8">
    <source>
        <dbReference type="ARBA" id="ARBA00023211"/>
    </source>
</evidence>
<dbReference type="Gene3D" id="3.40.718.10">
    <property type="entry name" value="Isopropylmalate Dehydrogenase"/>
    <property type="match status" value="1"/>
</dbReference>
<dbReference type="GO" id="GO:0016616">
    <property type="term" value="F:oxidoreductase activity, acting on the CH-OH group of donors, NAD or NADP as acceptor"/>
    <property type="evidence" value="ECO:0007669"/>
    <property type="project" value="InterPro"/>
</dbReference>
<dbReference type="STRING" id="1287680.R1GRQ0"/>
<dbReference type="OrthoDB" id="10261637at2759"/>
<dbReference type="InterPro" id="IPR036291">
    <property type="entry name" value="NAD(P)-bd_dom_sf"/>
</dbReference>
<dbReference type="KEGG" id="npa:UCRNP2_4570"/>
<feature type="domain" description="Isopropylmalate dehydrogenase-like" evidence="9">
    <location>
        <begin position="262"/>
        <end position="579"/>
    </location>
</feature>
<dbReference type="SUPFAM" id="SSF53659">
    <property type="entry name" value="Isocitrate/Isopropylmalate dehydrogenase-like"/>
    <property type="match status" value="1"/>
</dbReference>
<comment type="cofactor">
    <cofactor evidence="2">
        <name>Mg(2+)</name>
        <dbReference type="ChEBI" id="CHEBI:18420"/>
    </cofactor>
</comment>
<dbReference type="EMBL" id="KB916184">
    <property type="protein sequence ID" value="EOD48679.1"/>
    <property type="molecule type" value="Genomic_DNA"/>
</dbReference>